<evidence type="ECO:0008006" key="17">
    <source>
        <dbReference type="Google" id="ProtNLM"/>
    </source>
</evidence>
<evidence type="ECO:0000313" key="15">
    <source>
        <dbReference type="EMBL" id="CAE8617544.1"/>
    </source>
</evidence>
<evidence type="ECO:0000256" key="7">
    <source>
        <dbReference type="ARBA" id="ARBA00022989"/>
    </source>
</evidence>
<keyword evidence="8 11" id="KW-0472">Membrane</keyword>
<feature type="transmembrane region" description="Helical" evidence="11">
    <location>
        <begin position="439"/>
        <end position="457"/>
    </location>
</feature>
<dbReference type="EMBL" id="CAJNNV010026199">
    <property type="protein sequence ID" value="CAE8617544.1"/>
    <property type="molecule type" value="Genomic_DNA"/>
</dbReference>
<evidence type="ECO:0000256" key="4">
    <source>
        <dbReference type="ARBA" id="ARBA00022729"/>
    </source>
</evidence>
<dbReference type="OMA" id="VCPIVDG"/>
<dbReference type="Gene3D" id="3.50.30.30">
    <property type="match status" value="1"/>
</dbReference>
<evidence type="ECO:0000256" key="11">
    <source>
        <dbReference type="SAM" id="Phobius"/>
    </source>
</evidence>
<dbReference type="GO" id="GO:0016020">
    <property type="term" value="C:membrane"/>
    <property type="evidence" value="ECO:0007669"/>
    <property type="project" value="UniProtKB-SubCell"/>
</dbReference>
<name>A0A813G4D9_POLGL</name>
<evidence type="ECO:0000256" key="9">
    <source>
        <dbReference type="ARBA" id="ARBA00023180"/>
    </source>
</evidence>
<evidence type="ECO:0000256" key="8">
    <source>
        <dbReference type="ARBA" id="ARBA00023136"/>
    </source>
</evidence>
<dbReference type="SUPFAM" id="SSF52025">
    <property type="entry name" value="PA domain"/>
    <property type="match status" value="1"/>
</dbReference>
<feature type="domain" description="Vacuolar sorting receptor thioredoxin-like" evidence="14">
    <location>
        <begin position="210"/>
        <end position="403"/>
    </location>
</feature>
<protein>
    <recommendedName>
        <fullName evidence="17">PA domain-containing protein</fullName>
    </recommendedName>
</protein>
<dbReference type="InterPro" id="IPR003137">
    <property type="entry name" value="PA_domain"/>
</dbReference>
<accession>A0A813G4D9</accession>
<comment type="subcellular location">
    <subcellularLocation>
        <location evidence="10">Endomembrane system</location>
        <topology evidence="10">Single-pass membrane protein</topology>
    </subcellularLocation>
    <subcellularLocation>
        <location evidence="1">Membrane</location>
        <topology evidence="1">Single-pass type I membrane protein</topology>
    </subcellularLocation>
</comment>
<keyword evidence="5" id="KW-0677">Repeat</keyword>
<evidence type="ECO:0000256" key="12">
    <source>
        <dbReference type="SAM" id="SignalP"/>
    </source>
</evidence>
<evidence type="ECO:0000259" key="13">
    <source>
        <dbReference type="Pfam" id="PF02225"/>
    </source>
</evidence>
<organism evidence="15 16">
    <name type="scientific">Polarella glacialis</name>
    <name type="common">Dinoflagellate</name>
    <dbReference type="NCBI Taxonomy" id="89957"/>
    <lineage>
        <taxon>Eukaryota</taxon>
        <taxon>Sar</taxon>
        <taxon>Alveolata</taxon>
        <taxon>Dinophyceae</taxon>
        <taxon>Suessiales</taxon>
        <taxon>Suessiaceae</taxon>
        <taxon>Polarella</taxon>
    </lineage>
</organism>
<dbReference type="Pfam" id="PF02225">
    <property type="entry name" value="PA"/>
    <property type="match status" value="1"/>
</dbReference>
<dbReference type="Pfam" id="PF25011">
    <property type="entry name" value="VSR_TRX"/>
    <property type="match status" value="1"/>
</dbReference>
<feature type="chain" id="PRO_5032318447" description="PA domain-containing protein" evidence="12">
    <location>
        <begin position="29"/>
        <end position="491"/>
    </location>
</feature>
<evidence type="ECO:0000256" key="2">
    <source>
        <dbReference type="ARBA" id="ARBA00022536"/>
    </source>
</evidence>
<dbReference type="GO" id="GO:0012505">
    <property type="term" value="C:endomembrane system"/>
    <property type="evidence" value="ECO:0007669"/>
    <property type="project" value="UniProtKB-SubCell"/>
</dbReference>
<keyword evidence="2" id="KW-0245">EGF-like domain</keyword>
<evidence type="ECO:0000256" key="6">
    <source>
        <dbReference type="ARBA" id="ARBA00022837"/>
    </source>
</evidence>
<keyword evidence="16" id="KW-1185">Reference proteome</keyword>
<evidence type="ECO:0000256" key="1">
    <source>
        <dbReference type="ARBA" id="ARBA00004479"/>
    </source>
</evidence>
<keyword evidence="9" id="KW-0325">Glycoprotein</keyword>
<dbReference type="InterPro" id="IPR056858">
    <property type="entry name" value="VSR_TRX"/>
</dbReference>
<reference evidence="15" key="1">
    <citation type="submission" date="2021-02" db="EMBL/GenBank/DDBJ databases">
        <authorList>
            <person name="Dougan E. K."/>
            <person name="Rhodes N."/>
            <person name="Thang M."/>
            <person name="Chan C."/>
        </authorList>
    </citation>
    <scope>NUCLEOTIDE SEQUENCE</scope>
</reference>
<feature type="domain" description="PA" evidence="13">
    <location>
        <begin position="66"/>
        <end position="178"/>
    </location>
</feature>
<keyword evidence="4 12" id="KW-0732">Signal</keyword>
<evidence type="ECO:0000259" key="14">
    <source>
        <dbReference type="Pfam" id="PF25011"/>
    </source>
</evidence>
<dbReference type="OrthoDB" id="10045365at2759"/>
<proteinExistence type="predicted"/>
<gene>
    <name evidence="15" type="ORF">PGLA1383_LOCUS35205</name>
</gene>
<keyword evidence="3 11" id="KW-0812">Transmembrane</keyword>
<keyword evidence="7 11" id="KW-1133">Transmembrane helix</keyword>
<comment type="caution">
    <text evidence="15">The sequence shown here is derived from an EMBL/GenBank/DDBJ whole genome shotgun (WGS) entry which is preliminary data.</text>
</comment>
<dbReference type="PANTHER" id="PTHR22702:SF1">
    <property type="entry name" value="PROTEASE-ASSOCIATED DOMAIN-CONTAINING PROTEIN 1"/>
    <property type="match status" value="1"/>
</dbReference>
<evidence type="ECO:0000256" key="3">
    <source>
        <dbReference type="ARBA" id="ARBA00022692"/>
    </source>
</evidence>
<evidence type="ECO:0000256" key="10">
    <source>
        <dbReference type="ARBA" id="ARBA00037847"/>
    </source>
</evidence>
<dbReference type="AlphaFoldDB" id="A0A813G4D9"/>
<feature type="signal peptide" evidence="12">
    <location>
        <begin position="1"/>
        <end position="28"/>
    </location>
</feature>
<evidence type="ECO:0000256" key="5">
    <source>
        <dbReference type="ARBA" id="ARBA00022737"/>
    </source>
</evidence>
<keyword evidence="6" id="KW-0106">Calcium</keyword>
<dbReference type="InterPro" id="IPR046450">
    <property type="entry name" value="PA_dom_sf"/>
</dbReference>
<dbReference type="PANTHER" id="PTHR22702">
    <property type="entry name" value="PROTEASE-ASSOCIATED DOMAIN-CONTAINING PROTEIN"/>
    <property type="match status" value="1"/>
</dbReference>
<evidence type="ECO:0000313" key="16">
    <source>
        <dbReference type="Proteomes" id="UP000654075"/>
    </source>
</evidence>
<sequence>MKGSSGICVLDAHVWVACLLSAVRHADAQIKVMTPQWLVSQFGSNRGRVEGSTATFGAPFYGDRVLGRLVYGDSLKNHSHCRADDYEVPEPSTTKKGESGYDQVRLINIVMVRRGKCSFTTKVKVAYEKGAHAVIIVDREDSDLTSKDMSNIIVADDGYGDKIHIPSVLISKDDGNKLIEAVKRSQVIIELAWDLPTDHVVTLDMWMSAASIESMKFLKEFAPKRRTLNEVMIFNPHYAVFSMDGSDPAVYSGLCSDETGRFCAEDPDGNGKISGRDVLDEDVRELCIHESTKVARTSLQDLKSGKGLVEYAAKYWDYMEIFLDRCPLDADNPQDRFGEACSLKVMRQVGINPDEIMQCVMSTKEEKLKHERENPAWSPRAIRINGWRYSGMLNADLLTRAVCSGFVTSPDECDDLIKPRDYFKPFIVQPQDGVKFTTMLSWLAGTAVLGFGCMLLYKRYLKKEMRSTLREEVMLEVQAQMGEYAQLKGSG</sequence>
<dbReference type="Proteomes" id="UP000654075">
    <property type="component" value="Unassembled WGS sequence"/>
</dbReference>